<evidence type="ECO:0000256" key="1">
    <source>
        <dbReference type="SAM" id="SignalP"/>
    </source>
</evidence>
<protein>
    <recommendedName>
        <fullName evidence="4">Phlebovirus glycoprotein G2 fusion domain-containing protein</fullName>
    </recommendedName>
</protein>
<feature type="chain" id="PRO_5047363975" description="Phlebovirus glycoprotein G2 fusion domain-containing protein" evidence="1">
    <location>
        <begin position="22"/>
        <end position="87"/>
    </location>
</feature>
<organism evidence="2 3">
    <name type="scientific">Necator americanus</name>
    <name type="common">Human hookworm</name>
    <dbReference type="NCBI Taxonomy" id="51031"/>
    <lineage>
        <taxon>Eukaryota</taxon>
        <taxon>Metazoa</taxon>
        <taxon>Ecdysozoa</taxon>
        <taxon>Nematoda</taxon>
        <taxon>Chromadorea</taxon>
        <taxon>Rhabditida</taxon>
        <taxon>Rhabditina</taxon>
        <taxon>Rhabditomorpha</taxon>
        <taxon>Strongyloidea</taxon>
        <taxon>Ancylostomatidae</taxon>
        <taxon>Bunostominae</taxon>
        <taxon>Necator</taxon>
    </lineage>
</organism>
<name>A0ABR1CHR2_NECAM</name>
<gene>
    <name evidence="2" type="primary">Necator_chrII.g7991</name>
    <name evidence="2" type="ORF">RB195_020197</name>
</gene>
<feature type="signal peptide" evidence="1">
    <location>
        <begin position="1"/>
        <end position="21"/>
    </location>
</feature>
<proteinExistence type="predicted"/>
<dbReference type="Proteomes" id="UP001303046">
    <property type="component" value="Unassembled WGS sequence"/>
</dbReference>
<accession>A0ABR1CHR2</accession>
<keyword evidence="3" id="KW-1185">Reference proteome</keyword>
<comment type="caution">
    <text evidence="2">The sequence shown here is derived from an EMBL/GenBank/DDBJ whole genome shotgun (WGS) entry which is preliminary data.</text>
</comment>
<sequence>MMVSAALRLTIICFGIWIVSGIHEPPKTRNTSADILSCFCREPPCSSHITIRGKSIDCRELLSEYTYQDRRCLFSPIRCLFRYGSGM</sequence>
<reference evidence="2 3" key="1">
    <citation type="submission" date="2023-08" db="EMBL/GenBank/DDBJ databases">
        <title>A Necator americanus chromosomal reference genome.</title>
        <authorList>
            <person name="Ilik V."/>
            <person name="Petrzelkova K.J."/>
            <person name="Pardy F."/>
            <person name="Fuh T."/>
            <person name="Niatou-Singa F.S."/>
            <person name="Gouil Q."/>
            <person name="Baker L."/>
            <person name="Ritchie M.E."/>
            <person name="Jex A.R."/>
            <person name="Gazzola D."/>
            <person name="Li H."/>
            <person name="Toshio Fujiwara R."/>
            <person name="Zhan B."/>
            <person name="Aroian R.V."/>
            <person name="Pafco B."/>
            <person name="Schwarz E.M."/>
        </authorList>
    </citation>
    <scope>NUCLEOTIDE SEQUENCE [LARGE SCALE GENOMIC DNA]</scope>
    <source>
        <strain evidence="2 3">Aroian</strain>
        <tissue evidence="2">Whole animal</tissue>
    </source>
</reference>
<evidence type="ECO:0000313" key="3">
    <source>
        <dbReference type="Proteomes" id="UP001303046"/>
    </source>
</evidence>
<evidence type="ECO:0008006" key="4">
    <source>
        <dbReference type="Google" id="ProtNLM"/>
    </source>
</evidence>
<evidence type="ECO:0000313" key="2">
    <source>
        <dbReference type="EMBL" id="KAK6737957.1"/>
    </source>
</evidence>
<dbReference type="EMBL" id="JAVFWL010000002">
    <property type="protein sequence ID" value="KAK6737957.1"/>
    <property type="molecule type" value="Genomic_DNA"/>
</dbReference>
<keyword evidence="1" id="KW-0732">Signal</keyword>